<feature type="signal peptide" evidence="1">
    <location>
        <begin position="1"/>
        <end position="34"/>
    </location>
</feature>
<evidence type="ECO:0008006" key="4">
    <source>
        <dbReference type="Google" id="ProtNLM"/>
    </source>
</evidence>
<dbReference type="RefSeq" id="WP_129049250.1">
    <property type="nucleotide sequence ID" value="NZ_SDHX01000002.1"/>
</dbReference>
<name>A0A4Q1C5B3_9BACT</name>
<evidence type="ECO:0000313" key="3">
    <source>
        <dbReference type="Proteomes" id="UP000290218"/>
    </source>
</evidence>
<dbReference type="EMBL" id="SDHX01000002">
    <property type="protein sequence ID" value="RXK53515.1"/>
    <property type="molecule type" value="Genomic_DNA"/>
</dbReference>
<reference evidence="2 3" key="1">
    <citation type="submission" date="2019-01" db="EMBL/GenBank/DDBJ databases">
        <title>Lacunisphaera sp. strain TWA-58.</title>
        <authorList>
            <person name="Chen W.-M."/>
        </authorList>
    </citation>
    <scope>NUCLEOTIDE SEQUENCE [LARGE SCALE GENOMIC DNA]</scope>
    <source>
        <strain evidence="2 3">TWA-58</strain>
    </source>
</reference>
<accession>A0A4Q1C5B3</accession>
<protein>
    <recommendedName>
        <fullName evidence="4">Lipoprotein</fullName>
    </recommendedName>
</protein>
<evidence type="ECO:0000256" key="1">
    <source>
        <dbReference type="SAM" id="SignalP"/>
    </source>
</evidence>
<proteinExistence type="predicted"/>
<evidence type="ECO:0000313" key="2">
    <source>
        <dbReference type="EMBL" id="RXK53515.1"/>
    </source>
</evidence>
<gene>
    <name evidence="2" type="ORF">ESB00_17635</name>
</gene>
<organism evidence="2 3">
    <name type="scientific">Oleiharenicola lentus</name>
    <dbReference type="NCBI Taxonomy" id="2508720"/>
    <lineage>
        <taxon>Bacteria</taxon>
        <taxon>Pseudomonadati</taxon>
        <taxon>Verrucomicrobiota</taxon>
        <taxon>Opitutia</taxon>
        <taxon>Opitutales</taxon>
        <taxon>Opitutaceae</taxon>
        <taxon>Oleiharenicola</taxon>
    </lineage>
</organism>
<dbReference type="Proteomes" id="UP000290218">
    <property type="component" value="Unassembled WGS sequence"/>
</dbReference>
<keyword evidence="1" id="KW-0732">Signal</keyword>
<dbReference type="AlphaFoldDB" id="A0A4Q1C5B3"/>
<keyword evidence="3" id="KW-1185">Reference proteome</keyword>
<comment type="caution">
    <text evidence="2">The sequence shown here is derived from an EMBL/GenBank/DDBJ whole genome shotgun (WGS) entry which is preliminary data.</text>
</comment>
<sequence>MNLSRTDALAGLLTRLLAALGLLLLAGCTTPTSAPPPPEKGATLQVQPAKTSAVPTDKEIACRIQLIDGALVASSEGLKPGHHRLVVALGDKEGEFTGDVDLVIPAVRDYRLRAERDEETFTVSLVEVPSGKVVATSSAQAAPMMQFQVFVIQK</sequence>
<feature type="chain" id="PRO_5020544031" description="Lipoprotein" evidence="1">
    <location>
        <begin position="35"/>
        <end position="154"/>
    </location>
</feature>
<dbReference type="PROSITE" id="PS51257">
    <property type="entry name" value="PROKAR_LIPOPROTEIN"/>
    <property type="match status" value="1"/>
</dbReference>